<protein>
    <recommendedName>
        <fullName evidence="2">3-oxoacyl-[acyl-carrier-protein] reductase</fullName>
        <ecNumber evidence="2">1.1.1.100</ecNumber>
    </recommendedName>
</protein>
<comment type="similarity">
    <text evidence="1 4">Belongs to the short-chain dehydrogenases/reductases (SDR) family.</text>
</comment>
<dbReference type="InterPro" id="IPR002347">
    <property type="entry name" value="SDR_fam"/>
</dbReference>
<dbReference type="EMBL" id="LVKK01000089">
    <property type="protein sequence ID" value="OAG36521.1"/>
    <property type="molecule type" value="Genomic_DNA"/>
</dbReference>
<evidence type="ECO:0000256" key="3">
    <source>
        <dbReference type="ARBA" id="ARBA00048508"/>
    </source>
</evidence>
<dbReference type="Gene3D" id="3.40.50.720">
    <property type="entry name" value="NAD(P)-binding Rossmann-like Domain"/>
    <property type="match status" value="2"/>
</dbReference>
<dbReference type="InterPro" id="IPR050259">
    <property type="entry name" value="SDR"/>
</dbReference>
<organism evidence="5 6">
    <name type="scientific">Fonsecaea monophora</name>
    <dbReference type="NCBI Taxonomy" id="254056"/>
    <lineage>
        <taxon>Eukaryota</taxon>
        <taxon>Fungi</taxon>
        <taxon>Dikarya</taxon>
        <taxon>Ascomycota</taxon>
        <taxon>Pezizomycotina</taxon>
        <taxon>Eurotiomycetes</taxon>
        <taxon>Chaetothyriomycetidae</taxon>
        <taxon>Chaetothyriales</taxon>
        <taxon>Herpotrichiellaceae</taxon>
        <taxon>Fonsecaea</taxon>
    </lineage>
</organism>
<dbReference type="PRINTS" id="PR00081">
    <property type="entry name" value="GDHRDH"/>
</dbReference>
<keyword evidence="6" id="KW-1185">Reference proteome</keyword>
<evidence type="ECO:0000256" key="2">
    <source>
        <dbReference type="ARBA" id="ARBA00012948"/>
    </source>
</evidence>
<evidence type="ECO:0000256" key="1">
    <source>
        <dbReference type="ARBA" id="ARBA00006484"/>
    </source>
</evidence>
<gene>
    <name evidence="5" type="ORF">AYO21_09252</name>
</gene>
<dbReference type="Proteomes" id="UP000077002">
    <property type="component" value="Unassembled WGS sequence"/>
</dbReference>
<dbReference type="PANTHER" id="PTHR42879">
    <property type="entry name" value="3-OXOACYL-(ACYL-CARRIER-PROTEIN) REDUCTASE"/>
    <property type="match status" value="1"/>
</dbReference>
<evidence type="ECO:0000313" key="6">
    <source>
        <dbReference type="Proteomes" id="UP000077002"/>
    </source>
</evidence>
<dbReference type="PRINTS" id="PR00080">
    <property type="entry name" value="SDRFAMILY"/>
</dbReference>
<dbReference type="GeneID" id="34604390"/>
<evidence type="ECO:0000256" key="4">
    <source>
        <dbReference type="RuleBase" id="RU000363"/>
    </source>
</evidence>
<dbReference type="OrthoDB" id="498125at2759"/>
<comment type="caution">
    <text evidence="5">The sequence shown here is derived from an EMBL/GenBank/DDBJ whole genome shotgun (WGS) entry which is preliminary data.</text>
</comment>
<dbReference type="Pfam" id="PF13561">
    <property type="entry name" value="adh_short_C2"/>
    <property type="match status" value="1"/>
</dbReference>
<dbReference type="SUPFAM" id="SSF51735">
    <property type="entry name" value="NAD(P)-binding Rossmann-fold domains"/>
    <property type="match status" value="1"/>
</dbReference>
<dbReference type="AlphaFoldDB" id="A0A177EYR7"/>
<dbReference type="PANTHER" id="PTHR42879:SF2">
    <property type="entry name" value="3-OXOACYL-[ACYL-CARRIER-PROTEIN] REDUCTASE FABG"/>
    <property type="match status" value="1"/>
</dbReference>
<dbReference type="GO" id="GO:0004316">
    <property type="term" value="F:3-oxoacyl-[acyl-carrier-protein] reductase (NADPH) activity"/>
    <property type="evidence" value="ECO:0007669"/>
    <property type="project" value="UniProtKB-EC"/>
</dbReference>
<proteinExistence type="inferred from homology"/>
<dbReference type="EC" id="1.1.1.100" evidence="2"/>
<comment type="catalytic activity">
    <reaction evidence="3">
        <text>a (3R)-hydroxyacyl-[ACP] + NADP(+) = a 3-oxoacyl-[ACP] + NADPH + H(+)</text>
        <dbReference type="Rhea" id="RHEA:17397"/>
        <dbReference type="Rhea" id="RHEA-COMP:9916"/>
        <dbReference type="Rhea" id="RHEA-COMP:9945"/>
        <dbReference type="ChEBI" id="CHEBI:15378"/>
        <dbReference type="ChEBI" id="CHEBI:57783"/>
        <dbReference type="ChEBI" id="CHEBI:58349"/>
        <dbReference type="ChEBI" id="CHEBI:78776"/>
        <dbReference type="ChEBI" id="CHEBI:78827"/>
        <dbReference type="EC" id="1.1.1.100"/>
    </reaction>
</comment>
<dbReference type="RefSeq" id="XP_022508473.1">
    <property type="nucleotide sequence ID" value="XM_022659190.1"/>
</dbReference>
<sequence length="276" mass="29516">MVVAIVTGSSRGIGRAIALQLADDGMDVALNDVEAQLPHLQAVKAEIEQKGRKTSTFVADVSNEDQVEKMVADVVSEFGELNVMVANAGVLVPKSIMEVSVAEWDRVQSTSGHSVAYSTSKWAVRGLTQSAALEFAKYDINMWKQIDASIAEREGLEPGVAFKRSIESRTALKRAQEPADIANLVSFLVSNKARNITGQSVLCDGGRLVERVSTVGKGGVGHRLETIKASRDGIALSTLTSKIVVLFTRFSSSSYVDPEATTGARNPSGNFFALVD</sequence>
<evidence type="ECO:0000313" key="5">
    <source>
        <dbReference type="EMBL" id="OAG36521.1"/>
    </source>
</evidence>
<accession>A0A177EYR7</accession>
<dbReference type="Pfam" id="PF00106">
    <property type="entry name" value="adh_short"/>
    <property type="match status" value="1"/>
</dbReference>
<name>A0A177EYR7_9EURO</name>
<reference evidence="5 6" key="1">
    <citation type="submission" date="2016-03" db="EMBL/GenBank/DDBJ databases">
        <title>Draft genome sequence of the Fonsecaea monophora CBS 269.37.</title>
        <authorList>
            <person name="Bombassaro A."/>
            <person name="Vinicius W.A."/>
            <person name="De Hoog S."/>
            <person name="Sun J."/>
            <person name="Souza E.M."/>
            <person name="Raittz R.T."/>
            <person name="Costa F."/>
            <person name="Leao A.C."/>
            <person name="Tadra-Sfeir M.Z."/>
            <person name="Baura V."/>
            <person name="Balsanelli E."/>
            <person name="Pedrosa F.O."/>
            <person name="Moreno L.F."/>
            <person name="Steffens M.B."/>
            <person name="Xi L."/>
            <person name="Bocca A.L."/>
            <person name="Felipe M.S."/>
            <person name="Teixeira M."/>
            <person name="Telles Filho F.Q."/>
            <person name="Azevedo C.M."/>
            <person name="Gomes R."/>
            <person name="Vicente V.A."/>
        </authorList>
    </citation>
    <scope>NUCLEOTIDE SEQUENCE [LARGE SCALE GENOMIC DNA]</scope>
    <source>
        <strain evidence="5 6">CBS 269.37</strain>
    </source>
</reference>
<dbReference type="InterPro" id="IPR036291">
    <property type="entry name" value="NAD(P)-bd_dom_sf"/>
</dbReference>